<proteinExistence type="predicted"/>
<comment type="caution">
    <text evidence="1">The sequence shown here is derived from an EMBL/GenBank/DDBJ whole genome shotgun (WGS) entry which is preliminary data.</text>
</comment>
<dbReference type="AlphaFoldDB" id="A0A6D2LDA0"/>
<evidence type="ECO:0000313" key="1">
    <source>
        <dbReference type="EMBL" id="CAA7057725.1"/>
    </source>
</evidence>
<protein>
    <submittedName>
        <fullName evidence="1">Uncharacterized protein</fullName>
    </submittedName>
</protein>
<dbReference type="Proteomes" id="UP000467841">
    <property type="component" value="Unassembled WGS sequence"/>
</dbReference>
<evidence type="ECO:0000313" key="2">
    <source>
        <dbReference type="Proteomes" id="UP000467841"/>
    </source>
</evidence>
<reference evidence="1" key="1">
    <citation type="submission" date="2020-01" db="EMBL/GenBank/DDBJ databases">
        <authorList>
            <person name="Mishra B."/>
        </authorList>
    </citation>
    <scope>NUCLEOTIDE SEQUENCE [LARGE SCALE GENOMIC DNA]</scope>
</reference>
<organism evidence="1 2">
    <name type="scientific">Microthlaspi erraticum</name>
    <dbReference type="NCBI Taxonomy" id="1685480"/>
    <lineage>
        <taxon>Eukaryota</taxon>
        <taxon>Viridiplantae</taxon>
        <taxon>Streptophyta</taxon>
        <taxon>Embryophyta</taxon>
        <taxon>Tracheophyta</taxon>
        <taxon>Spermatophyta</taxon>
        <taxon>Magnoliopsida</taxon>
        <taxon>eudicotyledons</taxon>
        <taxon>Gunneridae</taxon>
        <taxon>Pentapetalae</taxon>
        <taxon>rosids</taxon>
        <taxon>malvids</taxon>
        <taxon>Brassicales</taxon>
        <taxon>Brassicaceae</taxon>
        <taxon>Coluteocarpeae</taxon>
        <taxon>Microthlaspi</taxon>
    </lineage>
</organism>
<name>A0A6D2LDA0_9BRAS</name>
<gene>
    <name evidence="1" type="ORF">MERR_LOCUS44961</name>
</gene>
<sequence>MISVPLGDDEARTSPVQIHLYSPSPPPSLFNAFKIEEQRKQWTANLVYAIVRDGEIGAGKACYSKSYLRFRIFHAVRSPMNFRVGDYLQREDVSEF</sequence>
<dbReference type="EMBL" id="CACVBM020001706">
    <property type="protein sequence ID" value="CAA7057725.1"/>
    <property type="molecule type" value="Genomic_DNA"/>
</dbReference>
<keyword evidence="2" id="KW-1185">Reference proteome</keyword>
<accession>A0A6D2LDA0</accession>